<evidence type="ECO:0000256" key="5">
    <source>
        <dbReference type="ARBA" id="ARBA00022490"/>
    </source>
</evidence>
<dbReference type="Pfam" id="PF08492">
    <property type="entry name" value="SRP72"/>
    <property type="match status" value="1"/>
</dbReference>
<dbReference type="GO" id="GO:0008312">
    <property type="term" value="F:7S RNA binding"/>
    <property type="evidence" value="ECO:0007669"/>
    <property type="project" value="InterPro"/>
</dbReference>
<evidence type="ECO:0000256" key="7">
    <source>
        <dbReference type="ARBA" id="ARBA00022803"/>
    </source>
</evidence>
<evidence type="ECO:0000313" key="14">
    <source>
        <dbReference type="EMBL" id="CAI5442781.1"/>
    </source>
</evidence>
<dbReference type="FunFam" id="1.25.40.10:FF:000062">
    <property type="entry name" value="Signal recognition particle subunit SRP72"/>
    <property type="match status" value="1"/>
</dbReference>
<evidence type="ECO:0000256" key="3">
    <source>
        <dbReference type="ARBA" id="ARBA00007676"/>
    </source>
</evidence>
<evidence type="ECO:0000256" key="10">
    <source>
        <dbReference type="ARBA" id="ARBA00023274"/>
    </source>
</evidence>
<dbReference type="PANTHER" id="PTHR14094">
    <property type="entry name" value="SIGNAL RECOGNITION PARTICLE 72"/>
    <property type="match status" value="1"/>
</dbReference>
<dbReference type="PANTHER" id="PTHR14094:SF9">
    <property type="entry name" value="SIGNAL RECOGNITION PARTICLE SUBUNIT SRP72"/>
    <property type="match status" value="1"/>
</dbReference>
<proteinExistence type="inferred from homology"/>
<dbReference type="InterPro" id="IPR031545">
    <property type="entry name" value="SRP72_TPR-like"/>
</dbReference>
<keyword evidence="8" id="KW-0256">Endoplasmic reticulum</keyword>
<feature type="domain" description="Signal recognition particle SRP72 subunit RNA-binding" evidence="13">
    <location>
        <begin position="516"/>
        <end position="572"/>
    </location>
</feature>
<name>A0A9P1N063_9PELO</name>
<reference evidence="14" key="1">
    <citation type="submission" date="2022-11" db="EMBL/GenBank/DDBJ databases">
        <authorList>
            <person name="Kikuchi T."/>
        </authorList>
    </citation>
    <scope>NUCLEOTIDE SEQUENCE</scope>
    <source>
        <strain evidence="14">PS1010</strain>
    </source>
</reference>
<evidence type="ECO:0000256" key="9">
    <source>
        <dbReference type="ARBA" id="ARBA00023135"/>
    </source>
</evidence>
<comment type="function">
    <text evidence="11">Component of the signal recognition particle (SRP) complex, a ribonucleoprotein complex that mediates the cotranslational targeting of secretory and membrane proteins to the endoplasmic reticulum (ER).</text>
</comment>
<keyword evidence="5 11" id="KW-0963">Cytoplasm</keyword>
<feature type="compositionally biased region" description="Basic residues" evidence="12">
    <location>
        <begin position="625"/>
        <end position="634"/>
    </location>
</feature>
<evidence type="ECO:0000256" key="4">
    <source>
        <dbReference type="ARBA" id="ARBA00018350"/>
    </source>
</evidence>
<evidence type="ECO:0000256" key="6">
    <source>
        <dbReference type="ARBA" id="ARBA00022737"/>
    </source>
</evidence>
<dbReference type="Gene3D" id="1.25.40.10">
    <property type="entry name" value="Tetratricopeptide repeat domain"/>
    <property type="match status" value="3"/>
</dbReference>
<accession>A0A9P1N063</accession>
<gene>
    <name evidence="14" type="ORF">CAMP_LOCUS5418</name>
</gene>
<keyword evidence="10 11" id="KW-0687">Ribonucleoprotein</keyword>
<dbReference type="InterPro" id="IPR019734">
    <property type="entry name" value="TPR_rpt"/>
</dbReference>
<dbReference type="OrthoDB" id="5421607at2759"/>
<dbReference type="GO" id="GO:0006614">
    <property type="term" value="P:SRP-dependent cotranslational protein targeting to membrane"/>
    <property type="evidence" value="ECO:0007669"/>
    <property type="project" value="UniProtKB-UniRule"/>
</dbReference>
<keyword evidence="15" id="KW-1185">Reference proteome</keyword>
<keyword evidence="7" id="KW-0802">TPR repeat</keyword>
<evidence type="ECO:0000256" key="12">
    <source>
        <dbReference type="SAM" id="MobiDB-lite"/>
    </source>
</evidence>
<dbReference type="EMBL" id="CANHGI010000002">
    <property type="protein sequence ID" value="CAI5442781.1"/>
    <property type="molecule type" value="Genomic_DNA"/>
</dbReference>
<dbReference type="Pfam" id="PF17004">
    <property type="entry name" value="SRP_TPR_like"/>
    <property type="match status" value="1"/>
</dbReference>
<dbReference type="PIRSF" id="PIRSF038922">
    <property type="entry name" value="SRP72"/>
    <property type="match status" value="1"/>
</dbReference>
<dbReference type="SMART" id="SM00028">
    <property type="entry name" value="TPR"/>
    <property type="match status" value="3"/>
</dbReference>
<evidence type="ECO:0000256" key="8">
    <source>
        <dbReference type="ARBA" id="ARBA00022824"/>
    </source>
</evidence>
<evidence type="ECO:0000256" key="1">
    <source>
        <dbReference type="ARBA" id="ARBA00004240"/>
    </source>
</evidence>
<sequence length="634" mass="72023">MTETSAGGLYQCITDIARADTSGDYQKALQAANKLIRKFPKETFAFKCKLVALIQLSSWEEALTIIKKTPTHQMGNVSFEKAYIFYRQGDLDQALKELENCEKDDIRALELKAQIYYKQENFTEAYEIFRFLLKNHSDDSDELRRANYLAVQARLEAQGSKQQLDTEAEDSYSQLYNRACVEIEAEKLPQALASLDKALVICRQTLTDEDREEDEIEEELDSIRVQRAYVLQRMGKRDEALEIYKKVQAANHSDESVKATITNNIPAASSDFGMSESRKKFKAALQIDQSKLTRRQRRTLMLNNALVLLLSNQREPCKRALEELVSKFGTSKDVALIEAALYVKLNDTENALRVLAGDDQEQQFARLHVLLNAGKLPEASAILNNFKNRPLGVSSLLTSILIASDKKADAAKELTNSLSKAGNSEEKKSILEGAVDLETANGNIEQATKHLEKLAEMFSDDLTIQCRLVGLYSKVDPKKAEQLSNKIFPENMEVDINVDELEESDWILYGEKYRQKKEAKGEAAADDNEIITRKLKNQRRKRKIRLPKNYNPDVLPDPERWLPRQERSTYKKKRKNREREIGRGTQGSSSANPNVEYMAASPNSPRPLPGPAAEGPRQQRPNFQKQKKKKSSKF</sequence>
<dbReference type="GO" id="GO:0005786">
    <property type="term" value="C:signal recognition particle, endoplasmic reticulum targeting"/>
    <property type="evidence" value="ECO:0007669"/>
    <property type="project" value="UniProtKB-UniRule"/>
</dbReference>
<evidence type="ECO:0000256" key="2">
    <source>
        <dbReference type="ARBA" id="ARBA00004496"/>
    </source>
</evidence>
<dbReference type="Proteomes" id="UP001152747">
    <property type="component" value="Unassembled WGS sequence"/>
</dbReference>
<evidence type="ECO:0000259" key="13">
    <source>
        <dbReference type="Pfam" id="PF08492"/>
    </source>
</evidence>
<comment type="caution">
    <text evidence="14">The sequence shown here is derived from an EMBL/GenBank/DDBJ whole genome shotgun (WGS) entry which is preliminary data.</text>
</comment>
<comment type="similarity">
    <text evidence="3 11">Belongs to the SRP72 family.</text>
</comment>
<dbReference type="InterPro" id="IPR013699">
    <property type="entry name" value="Signal_recog_part_SRP72_RNA-bd"/>
</dbReference>
<protein>
    <recommendedName>
        <fullName evidence="4 11">Signal recognition particle subunit SRP72</fullName>
    </recommendedName>
</protein>
<comment type="subcellular location">
    <subcellularLocation>
        <location evidence="2 11">Cytoplasm</location>
    </subcellularLocation>
    <subcellularLocation>
        <location evidence="1">Endoplasmic reticulum</location>
    </subcellularLocation>
</comment>
<evidence type="ECO:0000313" key="15">
    <source>
        <dbReference type="Proteomes" id="UP001152747"/>
    </source>
</evidence>
<feature type="compositionally biased region" description="Basic and acidic residues" evidence="12">
    <location>
        <begin position="557"/>
        <end position="569"/>
    </location>
</feature>
<keyword evidence="6" id="KW-0677">Repeat</keyword>
<organism evidence="14 15">
    <name type="scientific">Caenorhabditis angaria</name>
    <dbReference type="NCBI Taxonomy" id="860376"/>
    <lineage>
        <taxon>Eukaryota</taxon>
        <taxon>Metazoa</taxon>
        <taxon>Ecdysozoa</taxon>
        <taxon>Nematoda</taxon>
        <taxon>Chromadorea</taxon>
        <taxon>Rhabditida</taxon>
        <taxon>Rhabditina</taxon>
        <taxon>Rhabditomorpha</taxon>
        <taxon>Rhabditoidea</taxon>
        <taxon>Rhabditidae</taxon>
        <taxon>Peloderinae</taxon>
        <taxon>Caenorhabditis</taxon>
    </lineage>
</organism>
<keyword evidence="9 11" id="KW-0733">Signal recognition particle</keyword>
<dbReference type="GO" id="GO:0005783">
    <property type="term" value="C:endoplasmic reticulum"/>
    <property type="evidence" value="ECO:0007669"/>
    <property type="project" value="UniProtKB-SubCell"/>
</dbReference>
<dbReference type="InterPro" id="IPR026270">
    <property type="entry name" value="SRP72"/>
</dbReference>
<dbReference type="SUPFAM" id="SSF48452">
    <property type="entry name" value="TPR-like"/>
    <property type="match status" value="2"/>
</dbReference>
<dbReference type="AlphaFoldDB" id="A0A9P1N063"/>
<evidence type="ECO:0000256" key="11">
    <source>
        <dbReference type="PIRNR" id="PIRNR038922"/>
    </source>
</evidence>
<feature type="region of interest" description="Disordered" evidence="12">
    <location>
        <begin position="541"/>
        <end position="634"/>
    </location>
</feature>
<dbReference type="GO" id="GO:0043022">
    <property type="term" value="F:ribosome binding"/>
    <property type="evidence" value="ECO:0007669"/>
    <property type="project" value="TreeGrafter"/>
</dbReference>
<dbReference type="InterPro" id="IPR011990">
    <property type="entry name" value="TPR-like_helical_dom_sf"/>
</dbReference>